<dbReference type="EMBL" id="CP117523">
    <property type="protein sequence ID" value="WWD83645.1"/>
    <property type="molecule type" value="Genomic_DNA"/>
</dbReference>
<organism evidence="1 2">
    <name type="scientific">Terrisporobacter glycolicus ATCC 14880 = DSM 1288</name>
    <dbReference type="NCBI Taxonomy" id="1121315"/>
    <lineage>
        <taxon>Bacteria</taxon>
        <taxon>Bacillati</taxon>
        <taxon>Bacillota</taxon>
        <taxon>Clostridia</taxon>
        <taxon>Peptostreptococcales</taxon>
        <taxon>Peptostreptococcaceae</taxon>
        <taxon>Terrisporobacter</taxon>
    </lineage>
</organism>
<protein>
    <submittedName>
        <fullName evidence="1">Uncharacterized protein</fullName>
    </submittedName>
</protein>
<name>A0ABZ2EW52_9FIRM</name>
<dbReference type="Proteomes" id="UP001348492">
    <property type="component" value="Chromosome"/>
</dbReference>
<sequence>MDLFYRVDTDEMRDKSQFGDIMLQVQNFLYEQHGIKLSHFVCDIYELYNPKIK</sequence>
<evidence type="ECO:0000313" key="2">
    <source>
        <dbReference type="Proteomes" id="UP001348492"/>
    </source>
</evidence>
<gene>
    <name evidence="1" type="ORF">TEGL_20580</name>
</gene>
<proteinExistence type="predicted"/>
<accession>A0ABZ2EW52</accession>
<evidence type="ECO:0000313" key="1">
    <source>
        <dbReference type="EMBL" id="WWD83645.1"/>
    </source>
</evidence>
<keyword evidence="2" id="KW-1185">Reference proteome</keyword>
<reference evidence="1 2" key="1">
    <citation type="journal article" date="2023" name="PLoS ONE">
        <title>Genome-based metabolic and phylogenomic analysis of three Terrisporobacter species.</title>
        <authorList>
            <person name="Boer T."/>
            <person name="Bengelsdorf F.R."/>
            <person name="Bomeke M."/>
            <person name="Daniel R."/>
            <person name="Poehlein A."/>
        </authorList>
    </citation>
    <scope>NUCLEOTIDE SEQUENCE [LARGE SCALE GENOMIC DNA]</scope>
    <source>
        <strain evidence="1 2">DSM 1288</strain>
    </source>
</reference>